<feature type="region of interest" description="Disordered" evidence="1">
    <location>
        <begin position="73"/>
        <end position="215"/>
    </location>
</feature>
<organism evidence="2 3">
    <name type="scientific">Actinoplanes auranticolor</name>
    <dbReference type="NCBI Taxonomy" id="47988"/>
    <lineage>
        <taxon>Bacteria</taxon>
        <taxon>Bacillati</taxon>
        <taxon>Actinomycetota</taxon>
        <taxon>Actinomycetes</taxon>
        <taxon>Micromonosporales</taxon>
        <taxon>Micromonosporaceae</taxon>
        <taxon>Actinoplanes</taxon>
    </lineage>
</organism>
<evidence type="ECO:0000256" key="1">
    <source>
        <dbReference type="SAM" id="MobiDB-lite"/>
    </source>
</evidence>
<dbReference type="Proteomes" id="UP000681340">
    <property type="component" value="Unassembled WGS sequence"/>
</dbReference>
<comment type="caution">
    <text evidence="2">The sequence shown here is derived from an EMBL/GenBank/DDBJ whole genome shotgun (WGS) entry which is preliminary data.</text>
</comment>
<keyword evidence="3" id="KW-1185">Reference proteome</keyword>
<dbReference type="RefSeq" id="WP_212993518.1">
    <property type="nucleotide sequence ID" value="NZ_BAABEA010000045.1"/>
</dbReference>
<dbReference type="AlphaFoldDB" id="A0A919VVS3"/>
<evidence type="ECO:0000313" key="2">
    <source>
        <dbReference type="EMBL" id="GIM77622.1"/>
    </source>
</evidence>
<accession>A0A919VVS3</accession>
<feature type="compositionally biased region" description="Polar residues" evidence="1">
    <location>
        <begin position="173"/>
        <end position="185"/>
    </location>
</feature>
<proteinExistence type="predicted"/>
<evidence type="ECO:0000313" key="3">
    <source>
        <dbReference type="Proteomes" id="UP000681340"/>
    </source>
</evidence>
<sequence>MRFVVDLQHAILHSDLPAPARHLMLSLAVKADWESGVIPTEYTPALSTLVAMTGLSKSTIAEWLAALETGGWIKRDRPPKATGNTRTRYTLLIGCPNVDTPARASRRHRTTVPADHPTAGPAPHDRSGDDTSWSGDPPGGHVRLADNPSCPPGEQSLYRLADTEGPPGGHAPSENSPSESSTFGNSPRRDRGQRLTSAVASGRAPSDIGSGSRLPDNFLATDDMIAWARENTPDVGRAATEAFIDYWKAQPGQRGRKTDWLATWRNWMRREQADIERRPSFRGTPVQTAVDAIASPQPSAEDICPDHRGRRASTCGLCRAERIATQ</sequence>
<name>A0A919VVS3_9ACTN</name>
<protein>
    <submittedName>
        <fullName evidence="2">Uncharacterized protein</fullName>
    </submittedName>
</protein>
<gene>
    <name evidence="2" type="ORF">Aau02nite_76870</name>
</gene>
<dbReference type="EMBL" id="BOQL01000067">
    <property type="protein sequence ID" value="GIM77622.1"/>
    <property type="molecule type" value="Genomic_DNA"/>
</dbReference>
<reference evidence="2" key="1">
    <citation type="submission" date="2021-03" db="EMBL/GenBank/DDBJ databases">
        <title>Whole genome shotgun sequence of Actinoplanes auranticolor NBRC 12245.</title>
        <authorList>
            <person name="Komaki H."/>
            <person name="Tamura T."/>
        </authorList>
    </citation>
    <scope>NUCLEOTIDE SEQUENCE</scope>
    <source>
        <strain evidence="2">NBRC 12245</strain>
    </source>
</reference>